<feature type="compositionally biased region" description="Basic and acidic residues" evidence="1">
    <location>
        <begin position="271"/>
        <end position="280"/>
    </location>
</feature>
<feature type="compositionally biased region" description="Polar residues" evidence="1">
    <location>
        <begin position="281"/>
        <end position="291"/>
    </location>
</feature>
<evidence type="ECO:0000313" key="3">
    <source>
        <dbReference type="EMBL" id="GBG27973.1"/>
    </source>
</evidence>
<feature type="transmembrane region" description="Helical" evidence="2">
    <location>
        <begin position="120"/>
        <end position="140"/>
    </location>
</feature>
<feature type="transmembrane region" description="Helical" evidence="2">
    <location>
        <begin position="313"/>
        <end position="333"/>
    </location>
</feature>
<feature type="region of interest" description="Disordered" evidence="1">
    <location>
        <begin position="271"/>
        <end position="291"/>
    </location>
</feature>
<protein>
    <submittedName>
        <fullName evidence="3">Uncharacterized protein</fullName>
    </submittedName>
</protein>
<evidence type="ECO:0000313" key="4">
    <source>
        <dbReference type="Proteomes" id="UP000241890"/>
    </source>
</evidence>
<evidence type="ECO:0000256" key="1">
    <source>
        <dbReference type="SAM" id="MobiDB-lite"/>
    </source>
</evidence>
<reference evidence="3 4" key="1">
    <citation type="submission" date="2017-12" db="EMBL/GenBank/DDBJ databases">
        <title>Sequencing, de novo assembly and annotation of complete genome of a new Thraustochytrid species, strain FCC1311.</title>
        <authorList>
            <person name="Sedici K."/>
            <person name="Godart F."/>
            <person name="Aiese Cigliano R."/>
            <person name="Sanseverino W."/>
            <person name="Barakat M."/>
            <person name="Ortet P."/>
            <person name="Marechal E."/>
            <person name="Cagnac O."/>
            <person name="Amato A."/>
        </authorList>
    </citation>
    <scope>NUCLEOTIDE SEQUENCE [LARGE SCALE GENOMIC DNA]</scope>
</reference>
<keyword evidence="4" id="KW-1185">Reference proteome</keyword>
<feature type="compositionally biased region" description="Polar residues" evidence="1">
    <location>
        <begin position="366"/>
        <end position="385"/>
    </location>
</feature>
<gene>
    <name evidence="3" type="ORF">FCC1311_041962</name>
</gene>
<name>A0A2R5GH54_9STRA</name>
<feature type="region of interest" description="Disordered" evidence="1">
    <location>
        <begin position="366"/>
        <end position="459"/>
    </location>
</feature>
<dbReference type="EMBL" id="BEYU01000038">
    <property type="protein sequence ID" value="GBG27973.1"/>
    <property type="molecule type" value="Genomic_DNA"/>
</dbReference>
<dbReference type="Proteomes" id="UP000241890">
    <property type="component" value="Unassembled WGS sequence"/>
</dbReference>
<dbReference type="AlphaFoldDB" id="A0A2R5GH54"/>
<feature type="compositionally biased region" description="Polar residues" evidence="1">
    <location>
        <begin position="393"/>
        <end position="416"/>
    </location>
</feature>
<feature type="transmembrane region" description="Helical" evidence="2">
    <location>
        <begin position="194"/>
        <end position="215"/>
    </location>
</feature>
<feature type="transmembrane region" description="Helical" evidence="2">
    <location>
        <begin position="152"/>
        <end position="173"/>
    </location>
</feature>
<sequence>MGDDAICGVTSLYMPQAFAEIYPEPWTESVCGNGVCGPAGVCVCESGWTGRSDLLNTEGITCDINNNVIKGLWAANVLLGLFKIIGTRHLLYAKHAQHLQLVEQSNARGKRYTLYDNKGFCAIVVGLLVSFPGTLGVAIIRMVSNYERVGLTWPVTIFFALSKTGFYTAAYLFQPQLLATILRGSKLHRVQDRLVRLAKAWGISNAIVSITLSYVPFITVALSSDGRDRVAQIVYFVYMAGAWFTMFMLGVQAFVINRRFEALIKDGEARKTSSRSKESDTSGPVQGRANLNTQNSTRWADIKTRVYRMQREAYMQSLVQGSFYVLFVGMPYLFNKHDYFTPISWMAMHILYERMLKTSISSRANGASTSQLSGLSKGRTSQSGSGRALASFNPPSSKTSFNPGPSANVSSETLQISPPPDTLQITPPPETPLTLGAFRKVQNASKDDDSEHDVDPDSI</sequence>
<keyword evidence="2" id="KW-0472">Membrane</keyword>
<keyword evidence="2" id="KW-0812">Transmembrane</keyword>
<proteinExistence type="predicted"/>
<feature type="transmembrane region" description="Helical" evidence="2">
    <location>
        <begin position="235"/>
        <end position="256"/>
    </location>
</feature>
<accession>A0A2R5GH54</accession>
<comment type="caution">
    <text evidence="3">The sequence shown here is derived from an EMBL/GenBank/DDBJ whole genome shotgun (WGS) entry which is preliminary data.</text>
</comment>
<keyword evidence="2" id="KW-1133">Transmembrane helix</keyword>
<feature type="compositionally biased region" description="Pro residues" evidence="1">
    <location>
        <begin position="417"/>
        <end position="431"/>
    </location>
</feature>
<evidence type="ECO:0000256" key="2">
    <source>
        <dbReference type="SAM" id="Phobius"/>
    </source>
</evidence>
<dbReference type="InParanoid" id="A0A2R5GH54"/>
<feature type="compositionally biased region" description="Basic and acidic residues" evidence="1">
    <location>
        <begin position="445"/>
        <end position="459"/>
    </location>
</feature>
<organism evidence="3 4">
    <name type="scientific">Hondaea fermentalgiana</name>
    <dbReference type="NCBI Taxonomy" id="2315210"/>
    <lineage>
        <taxon>Eukaryota</taxon>
        <taxon>Sar</taxon>
        <taxon>Stramenopiles</taxon>
        <taxon>Bigyra</taxon>
        <taxon>Labyrinthulomycetes</taxon>
        <taxon>Thraustochytrida</taxon>
        <taxon>Thraustochytriidae</taxon>
        <taxon>Hondaea</taxon>
    </lineage>
</organism>